<dbReference type="Pfam" id="PF24396">
    <property type="entry name" value="DUF7541"/>
    <property type="match status" value="1"/>
</dbReference>
<proteinExistence type="predicted"/>
<dbReference type="EMBL" id="QKKZ01000002">
    <property type="protein sequence ID" value="KAB7514910.1"/>
    <property type="molecule type" value="Genomic_DNA"/>
</dbReference>
<dbReference type="InterPro" id="IPR055963">
    <property type="entry name" value="DUF7541"/>
</dbReference>
<sequence>MAREERETETSAAAKVSSWPLFVALGLAVGEVGVVMAIYPLAIGGLVLFAGSITGILTEAGYTERPWRTLTALSGVFVALGLIVVVTRTGTSVGAIESALASTDTIVLRGFSIVGAGIVALAASIAGGSVTDAGPAA</sequence>
<dbReference type="AlphaFoldDB" id="A0A5N5U8E1"/>
<dbReference type="RefSeq" id="WP_152134038.1">
    <property type="nucleotide sequence ID" value="NZ_QKKZ01000002.1"/>
</dbReference>
<keyword evidence="1" id="KW-0812">Transmembrane</keyword>
<keyword evidence="3" id="KW-1185">Reference proteome</keyword>
<accession>A0A5N5U8E1</accession>
<reference evidence="2 3" key="1">
    <citation type="submission" date="2019-10" db="EMBL/GenBank/DDBJ databases">
        <title>Unraveling microbial dark matter from salterns through culturing: the case of the genus Halosegnis.</title>
        <authorList>
            <person name="Duran-Viseras A."/>
            <person name="Andrei A.-S."/>
            <person name="Vera-Gargallo B."/>
            <person name="Ghai R."/>
            <person name="Sanchez-Porro C."/>
            <person name="Ventosa A."/>
        </authorList>
    </citation>
    <scope>NUCLEOTIDE SEQUENCE [LARGE SCALE GENOMIC DNA]</scope>
    <source>
        <strain evidence="2 3">F18-79</strain>
    </source>
</reference>
<name>A0A5N5U8E1_9EURY</name>
<comment type="caution">
    <text evidence="2">The sequence shown here is derived from an EMBL/GenBank/DDBJ whole genome shotgun (WGS) entry which is preliminary data.</text>
</comment>
<feature type="transmembrane region" description="Helical" evidence="1">
    <location>
        <begin position="69"/>
        <end position="86"/>
    </location>
</feature>
<evidence type="ECO:0000313" key="2">
    <source>
        <dbReference type="EMBL" id="KAB7514910.1"/>
    </source>
</evidence>
<keyword evidence="1" id="KW-0472">Membrane</keyword>
<keyword evidence="1" id="KW-1133">Transmembrane helix</keyword>
<evidence type="ECO:0000256" key="1">
    <source>
        <dbReference type="SAM" id="Phobius"/>
    </source>
</evidence>
<feature type="transmembrane region" description="Helical" evidence="1">
    <location>
        <begin position="106"/>
        <end position="126"/>
    </location>
</feature>
<evidence type="ECO:0000313" key="3">
    <source>
        <dbReference type="Proteomes" id="UP000326865"/>
    </source>
</evidence>
<gene>
    <name evidence="2" type="ORF">DM867_07340</name>
</gene>
<protein>
    <submittedName>
        <fullName evidence="2">Cox cluster protein</fullName>
    </submittedName>
</protein>
<organism evidence="2 3">
    <name type="scientific">Halosegnis rubeus</name>
    <dbReference type="NCBI Taxonomy" id="2212850"/>
    <lineage>
        <taxon>Archaea</taxon>
        <taxon>Methanobacteriati</taxon>
        <taxon>Methanobacteriota</taxon>
        <taxon>Stenosarchaea group</taxon>
        <taxon>Halobacteria</taxon>
        <taxon>Halobacteriales</taxon>
        <taxon>Natronomonadaceae</taxon>
        <taxon>Halosegnis</taxon>
    </lineage>
</organism>
<dbReference type="Proteomes" id="UP000326865">
    <property type="component" value="Unassembled WGS sequence"/>
</dbReference>